<reference evidence="3" key="1">
    <citation type="submission" date="2015-01" db="EMBL/GenBank/DDBJ databases">
        <title>Flavisolibacter sp./LCS9/ whole genome sequencing.</title>
        <authorList>
            <person name="Kim M.K."/>
            <person name="Srinivasan S."/>
            <person name="Lee J.-J."/>
        </authorList>
    </citation>
    <scope>NUCLEOTIDE SEQUENCE [LARGE SCALE GENOMIC DNA]</scope>
    <source>
        <strain evidence="3">LCS9</strain>
    </source>
</reference>
<evidence type="ECO:0000313" key="2">
    <source>
        <dbReference type="EMBL" id="ANE52454.1"/>
    </source>
</evidence>
<dbReference type="AlphaFoldDB" id="A0A172U011"/>
<evidence type="ECO:0000256" key="1">
    <source>
        <dbReference type="SAM" id="SignalP"/>
    </source>
</evidence>
<dbReference type="InterPro" id="IPR012334">
    <property type="entry name" value="Pectin_lyas_fold"/>
</dbReference>
<evidence type="ECO:0008006" key="4">
    <source>
        <dbReference type="Google" id="ProtNLM"/>
    </source>
</evidence>
<dbReference type="Proteomes" id="UP000077177">
    <property type="component" value="Chromosome"/>
</dbReference>
<evidence type="ECO:0000313" key="3">
    <source>
        <dbReference type="Proteomes" id="UP000077177"/>
    </source>
</evidence>
<accession>A0A172U011</accession>
<dbReference type="SUPFAM" id="SSF51126">
    <property type="entry name" value="Pectin lyase-like"/>
    <property type="match status" value="1"/>
</dbReference>
<dbReference type="Gene3D" id="2.160.20.10">
    <property type="entry name" value="Single-stranded right-handed beta-helix, Pectin lyase-like"/>
    <property type="match status" value="1"/>
</dbReference>
<dbReference type="STRING" id="1492898.SY85_20185"/>
<feature type="signal peptide" evidence="1">
    <location>
        <begin position="1"/>
        <end position="17"/>
    </location>
</feature>
<gene>
    <name evidence="2" type="ORF">SY85_20185</name>
</gene>
<dbReference type="InterPro" id="IPR011050">
    <property type="entry name" value="Pectin_lyase_fold/virulence"/>
</dbReference>
<dbReference type="OrthoDB" id="8660908at2"/>
<proteinExistence type="predicted"/>
<dbReference type="KEGG" id="fla:SY85_20185"/>
<feature type="chain" id="PRO_5008001481" description="Pectate lyase superfamily protein domain-containing protein" evidence="1">
    <location>
        <begin position="18"/>
        <end position="355"/>
    </location>
</feature>
<sequence>MKHLLFLLLLVPFFGFRTVTNNKPTVDELPTSFTEKAKYSNKQVTWYEYAYWLDGTLLSDPKNKDKFNDILFKKVGNKNYKAQLQGAYDITDWGVKRDYEKGSSPKENSALIQAMFDYFPLGYTAAIYIPTGNFYFSESLVLDAKPFHVFGDNGSIFSPYSSKLHFPDGKTGLYIKRSASNYQEAIVENICLIALGNKIEWASGINANGRVTIRGCYVKGFSHNGFDIWANMEGTKTDASGSYIEKCFAVENLHDGFFAGRADANAITFIGCDARDNGRYGFNDDSFLGNNFISCMAHYNKKGDYFVRDWGNARSLFMGCYSEGGNAISQLGPKSVVTGGIWGTAYRLGDGKQPK</sequence>
<keyword evidence="1" id="KW-0732">Signal</keyword>
<reference evidence="2 3" key="2">
    <citation type="journal article" date="2016" name="Int. J. Syst. Evol. Microbiol.">
        <title>Flavisolibacter tropicus sp. nov., isolated from tropical soil.</title>
        <authorList>
            <person name="Lee J.J."/>
            <person name="Kang M.S."/>
            <person name="Kim G.S."/>
            <person name="Lee C.S."/>
            <person name="Lim S."/>
            <person name="Lee J."/>
            <person name="Roh S.H."/>
            <person name="Kang H."/>
            <person name="Ha J.M."/>
            <person name="Bae S."/>
            <person name="Jung H.Y."/>
            <person name="Kim M.K."/>
        </authorList>
    </citation>
    <scope>NUCLEOTIDE SEQUENCE [LARGE SCALE GENOMIC DNA]</scope>
    <source>
        <strain evidence="2 3">LCS9</strain>
    </source>
</reference>
<organism evidence="2 3">
    <name type="scientific">Flavisolibacter tropicus</name>
    <dbReference type="NCBI Taxonomy" id="1492898"/>
    <lineage>
        <taxon>Bacteria</taxon>
        <taxon>Pseudomonadati</taxon>
        <taxon>Bacteroidota</taxon>
        <taxon>Chitinophagia</taxon>
        <taxon>Chitinophagales</taxon>
        <taxon>Chitinophagaceae</taxon>
        <taxon>Flavisolibacter</taxon>
    </lineage>
</organism>
<protein>
    <recommendedName>
        <fullName evidence="4">Pectate lyase superfamily protein domain-containing protein</fullName>
    </recommendedName>
</protein>
<keyword evidence="3" id="KW-1185">Reference proteome</keyword>
<name>A0A172U011_9BACT</name>
<dbReference type="EMBL" id="CP011390">
    <property type="protein sequence ID" value="ANE52454.1"/>
    <property type="molecule type" value="Genomic_DNA"/>
</dbReference>
<dbReference type="RefSeq" id="WP_066406921.1">
    <property type="nucleotide sequence ID" value="NZ_CP011390.1"/>
</dbReference>